<evidence type="ECO:0000313" key="3">
    <source>
        <dbReference type="Proteomes" id="UP001240150"/>
    </source>
</evidence>
<proteinExistence type="predicted"/>
<evidence type="ECO:0000259" key="1">
    <source>
        <dbReference type="PROSITE" id="PS51186"/>
    </source>
</evidence>
<dbReference type="Pfam" id="PF13302">
    <property type="entry name" value="Acetyltransf_3"/>
    <property type="match status" value="1"/>
</dbReference>
<protein>
    <submittedName>
        <fullName evidence="2">GNAT family N-acetyltransferase</fullName>
    </submittedName>
</protein>
<dbReference type="RefSeq" id="WP_284919916.1">
    <property type="nucleotide sequence ID" value="NZ_CP126980.1"/>
</dbReference>
<dbReference type="EMBL" id="CP126980">
    <property type="protein sequence ID" value="WIM98534.1"/>
    <property type="molecule type" value="Genomic_DNA"/>
</dbReference>
<name>A0ABY8WQE0_9ACTN</name>
<accession>A0ABY8WQE0</accession>
<gene>
    <name evidence="2" type="ORF">ACTOB_002136</name>
</gene>
<dbReference type="InterPro" id="IPR051908">
    <property type="entry name" value="Ribosomal_N-acetyltransferase"/>
</dbReference>
<sequence>METPEMINAGDLVLKRWELAWADEAAAAIAESLPELKPFLPWAKDGYGLGESRSFIQMSLDNWAAGTEFNYAIFTTVGDLVGSIGLMTRMAPGTLEIGYWMRTPWAGRGYMTAAVSVLTRIALSLPGVERVAIRYDEANKASAAVAAKAGFVEVERTERIPEAPGETPILITALAGSPPPGGETPGGR</sequence>
<dbReference type="InterPro" id="IPR016181">
    <property type="entry name" value="Acyl_CoA_acyltransferase"/>
</dbReference>
<keyword evidence="3" id="KW-1185">Reference proteome</keyword>
<dbReference type="Gene3D" id="3.40.630.30">
    <property type="match status" value="1"/>
</dbReference>
<feature type="domain" description="N-acetyltransferase" evidence="1">
    <location>
        <begin position="23"/>
        <end position="174"/>
    </location>
</feature>
<organism evidence="2 3">
    <name type="scientific">Actinoplanes oblitus</name>
    <dbReference type="NCBI Taxonomy" id="3040509"/>
    <lineage>
        <taxon>Bacteria</taxon>
        <taxon>Bacillati</taxon>
        <taxon>Actinomycetota</taxon>
        <taxon>Actinomycetes</taxon>
        <taxon>Micromonosporales</taxon>
        <taxon>Micromonosporaceae</taxon>
        <taxon>Actinoplanes</taxon>
    </lineage>
</organism>
<evidence type="ECO:0000313" key="2">
    <source>
        <dbReference type="EMBL" id="WIM98534.1"/>
    </source>
</evidence>
<dbReference type="SUPFAM" id="SSF55729">
    <property type="entry name" value="Acyl-CoA N-acyltransferases (Nat)"/>
    <property type="match status" value="1"/>
</dbReference>
<dbReference type="InterPro" id="IPR000182">
    <property type="entry name" value="GNAT_dom"/>
</dbReference>
<reference evidence="2 3" key="1">
    <citation type="submission" date="2023-06" db="EMBL/GenBank/DDBJ databases">
        <authorList>
            <person name="Yushchuk O."/>
            <person name="Binda E."/>
            <person name="Ruckert-Reed C."/>
            <person name="Fedorenko V."/>
            <person name="Kalinowski J."/>
            <person name="Marinelli F."/>
        </authorList>
    </citation>
    <scope>NUCLEOTIDE SEQUENCE [LARGE SCALE GENOMIC DNA]</scope>
    <source>
        <strain evidence="2 3">NRRL 3884</strain>
    </source>
</reference>
<dbReference type="PANTHER" id="PTHR43441">
    <property type="entry name" value="RIBOSOMAL-PROTEIN-SERINE ACETYLTRANSFERASE"/>
    <property type="match status" value="1"/>
</dbReference>
<dbReference type="PROSITE" id="PS51186">
    <property type="entry name" value="GNAT"/>
    <property type="match status" value="1"/>
</dbReference>
<dbReference type="Proteomes" id="UP001240150">
    <property type="component" value="Chromosome"/>
</dbReference>
<dbReference type="PANTHER" id="PTHR43441:SF2">
    <property type="entry name" value="FAMILY ACETYLTRANSFERASE, PUTATIVE (AFU_ORTHOLOGUE AFUA_7G00850)-RELATED"/>
    <property type="match status" value="1"/>
</dbReference>